<sequence>MPPQSIRKSLSDLARVRLGQAVPEANEPSDSEDDDDLLGMTVSDIKNGPSRQKIRTAYEARLLQAERRAHDAEENVVKALTVQNATLKLAVERKKRRRRTLQVKMIKDGGPHVRPQKRKGVLNARFKTNMYLIPEKAEETEAFAEAEELVELAEHHAQQCNNRLRVAKAKLGLVDELVTASSKRERPWVDRWGIPKTIKVKRVKVPSAQAKSE</sequence>
<feature type="region of interest" description="Disordered" evidence="1">
    <location>
        <begin position="20"/>
        <end position="51"/>
    </location>
</feature>
<name>A0A4Z0ABF2_9AGAM</name>
<protein>
    <submittedName>
        <fullName evidence="2">Uncharacterized protein</fullName>
    </submittedName>
</protein>
<feature type="compositionally biased region" description="Acidic residues" evidence="1">
    <location>
        <begin position="27"/>
        <end position="37"/>
    </location>
</feature>
<organism evidence="2 3">
    <name type="scientific">Hericium alpestre</name>
    <dbReference type="NCBI Taxonomy" id="135208"/>
    <lineage>
        <taxon>Eukaryota</taxon>
        <taxon>Fungi</taxon>
        <taxon>Dikarya</taxon>
        <taxon>Basidiomycota</taxon>
        <taxon>Agaricomycotina</taxon>
        <taxon>Agaricomycetes</taxon>
        <taxon>Russulales</taxon>
        <taxon>Hericiaceae</taxon>
        <taxon>Hericium</taxon>
    </lineage>
</organism>
<gene>
    <name evidence="2" type="ORF">EWM64_g337</name>
</gene>
<accession>A0A4Z0ABF2</accession>
<reference evidence="2 3" key="1">
    <citation type="submission" date="2019-02" db="EMBL/GenBank/DDBJ databases">
        <title>Genome sequencing of the rare red list fungi Hericium alpestre (H. flagellum).</title>
        <authorList>
            <person name="Buettner E."/>
            <person name="Kellner H."/>
        </authorList>
    </citation>
    <scope>NUCLEOTIDE SEQUENCE [LARGE SCALE GENOMIC DNA]</scope>
    <source>
        <strain evidence="2 3">DSM 108284</strain>
    </source>
</reference>
<evidence type="ECO:0000313" key="3">
    <source>
        <dbReference type="Proteomes" id="UP000298061"/>
    </source>
</evidence>
<keyword evidence="3" id="KW-1185">Reference proteome</keyword>
<comment type="caution">
    <text evidence="2">The sequence shown here is derived from an EMBL/GenBank/DDBJ whole genome shotgun (WGS) entry which is preliminary data.</text>
</comment>
<proteinExistence type="predicted"/>
<dbReference type="EMBL" id="SFCI01000015">
    <property type="protein sequence ID" value="TFY83677.1"/>
    <property type="molecule type" value="Genomic_DNA"/>
</dbReference>
<dbReference type="Proteomes" id="UP000298061">
    <property type="component" value="Unassembled WGS sequence"/>
</dbReference>
<evidence type="ECO:0000256" key="1">
    <source>
        <dbReference type="SAM" id="MobiDB-lite"/>
    </source>
</evidence>
<evidence type="ECO:0000313" key="2">
    <source>
        <dbReference type="EMBL" id="TFY83677.1"/>
    </source>
</evidence>
<dbReference type="AlphaFoldDB" id="A0A4Z0ABF2"/>